<evidence type="ECO:0000313" key="1">
    <source>
        <dbReference type="EMBL" id="KAI7745045.1"/>
    </source>
</evidence>
<dbReference type="AlphaFoldDB" id="A0AAD5GJE5"/>
<organism evidence="1 2">
    <name type="scientific">Ambrosia artemisiifolia</name>
    <name type="common">Common ragweed</name>
    <dbReference type="NCBI Taxonomy" id="4212"/>
    <lineage>
        <taxon>Eukaryota</taxon>
        <taxon>Viridiplantae</taxon>
        <taxon>Streptophyta</taxon>
        <taxon>Embryophyta</taxon>
        <taxon>Tracheophyta</taxon>
        <taxon>Spermatophyta</taxon>
        <taxon>Magnoliopsida</taxon>
        <taxon>eudicotyledons</taxon>
        <taxon>Gunneridae</taxon>
        <taxon>Pentapetalae</taxon>
        <taxon>asterids</taxon>
        <taxon>campanulids</taxon>
        <taxon>Asterales</taxon>
        <taxon>Asteraceae</taxon>
        <taxon>Asteroideae</taxon>
        <taxon>Heliantheae alliance</taxon>
        <taxon>Heliantheae</taxon>
        <taxon>Ambrosia</taxon>
    </lineage>
</organism>
<gene>
    <name evidence="1" type="ORF">M8C21_000024</name>
</gene>
<sequence length="93" mass="10404">MYTLTLGFTGKIWATLDLIPDFLDKIWVSICPQFMFRLGLYIHRHKSQVGTGSGECKLGGGCQPQTMEKQHESKIGQGVLVGIIDVMNEQQHP</sequence>
<dbReference type="Proteomes" id="UP001206925">
    <property type="component" value="Unassembled WGS sequence"/>
</dbReference>
<keyword evidence="2" id="KW-1185">Reference proteome</keyword>
<name>A0AAD5GJE5_AMBAR</name>
<comment type="caution">
    <text evidence="1">The sequence shown here is derived from an EMBL/GenBank/DDBJ whole genome shotgun (WGS) entry which is preliminary data.</text>
</comment>
<protein>
    <submittedName>
        <fullName evidence="1">Uncharacterized protein</fullName>
    </submittedName>
</protein>
<dbReference type="EMBL" id="JAMZMK010007378">
    <property type="protein sequence ID" value="KAI7745045.1"/>
    <property type="molecule type" value="Genomic_DNA"/>
</dbReference>
<reference evidence="1" key="1">
    <citation type="submission" date="2022-06" db="EMBL/GenBank/DDBJ databases">
        <title>Uncovering the hologenomic basis of an extraordinary plant invasion.</title>
        <authorList>
            <person name="Bieker V.C."/>
            <person name="Martin M.D."/>
            <person name="Gilbert T."/>
            <person name="Hodgins K."/>
            <person name="Battlay P."/>
            <person name="Petersen B."/>
            <person name="Wilson J."/>
        </authorList>
    </citation>
    <scope>NUCLEOTIDE SEQUENCE</scope>
    <source>
        <strain evidence="1">AA19_3_7</strain>
        <tissue evidence="1">Leaf</tissue>
    </source>
</reference>
<evidence type="ECO:0000313" key="2">
    <source>
        <dbReference type="Proteomes" id="UP001206925"/>
    </source>
</evidence>
<proteinExistence type="predicted"/>
<accession>A0AAD5GJE5</accession>